<organism evidence="3 4">
    <name type="scientific">Cryobacterium tagatosivorans</name>
    <dbReference type="NCBI Taxonomy" id="1259199"/>
    <lineage>
        <taxon>Bacteria</taxon>
        <taxon>Bacillati</taxon>
        <taxon>Actinomycetota</taxon>
        <taxon>Actinomycetes</taxon>
        <taxon>Micrococcales</taxon>
        <taxon>Microbacteriaceae</taxon>
        <taxon>Cryobacterium</taxon>
    </lineage>
</organism>
<gene>
    <name evidence="3" type="ORF">E3O23_03915</name>
</gene>
<dbReference type="InterPro" id="IPR009362">
    <property type="entry name" value="YhcG_C"/>
</dbReference>
<dbReference type="PANTHER" id="PTHR30547">
    <property type="entry name" value="UNCHARACTERIZED PROTEIN YHCG-RELATED"/>
    <property type="match status" value="1"/>
</dbReference>
<accession>A0A4R8UHM9</accession>
<evidence type="ECO:0000259" key="2">
    <source>
        <dbReference type="Pfam" id="PF06250"/>
    </source>
</evidence>
<reference evidence="3 4" key="1">
    <citation type="submission" date="2019-03" db="EMBL/GenBank/DDBJ databases">
        <title>Genomics of glacier-inhabiting Cryobacterium strains.</title>
        <authorList>
            <person name="Liu Q."/>
            <person name="Xin Y.-H."/>
        </authorList>
    </citation>
    <scope>NUCLEOTIDE SEQUENCE [LARGE SCALE GENOMIC DNA]</scope>
    <source>
        <strain evidence="3 4">Sr47</strain>
    </source>
</reference>
<dbReference type="AlphaFoldDB" id="A0A4R8UHM9"/>
<feature type="region of interest" description="Disordered" evidence="1">
    <location>
        <begin position="1"/>
        <end position="23"/>
    </location>
</feature>
<protein>
    <submittedName>
        <fullName evidence="3">DUF1016 family protein</fullName>
    </submittedName>
</protein>
<dbReference type="InterPro" id="IPR053148">
    <property type="entry name" value="PD-DEXK-like_domain"/>
</dbReference>
<evidence type="ECO:0000313" key="3">
    <source>
        <dbReference type="EMBL" id="TFB54156.1"/>
    </source>
</evidence>
<dbReference type="Pfam" id="PF06250">
    <property type="entry name" value="YhcG_C"/>
    <property type="match status" value="1"/>
</dbReference>
<dbReference type="OrthoDB" id="9801263at2"/>
<dbReference type="EMBL" id="SOEZ01000022">
    <property type="protein sequence ID" value="TFB54156.1"/>
    <property type="molecule type" value="Genomic_DNA"/>
</dbReference>
<name>A0A4R8UHM9_9MICO</name>
<evidence type="ECO:0000256" key="1">
    <source>
        <dbReference type="SAM" id="MobiDB-lite"/>
    </source>
</evidence>
<dbReference type="PANTHER" id="PTHR30547:SF0">
    <property type="entry name" value="BLR8175 PROTEIN"/>
    <property type="match status" value="1"/>
</dbReference>
<comment type="caution">
    <text evidence="3">The sequence shown here is derived from an EMBL/GenBank/DDBJ whole genome shotgun (WGS) entry which is preliminary data.</text>
</comment>
<feature type="domain" description="YhcG PDDEXK nuclease" evidence="2">
    <location>
        <begin position="27"/>
        <end position="88"/>
    </location>
</feature>
<keyword evidence="4" id="KW-1185">Reference proteome</keyword>
<proteinExistence type="predicted"/>
<sequence>MGSPEGSNWRPDESAEGTAADSDLARQIGKDPYVFDFLELTEDAAERDLERAPMDRIVDTLRELGTGFAFVRRQVHFDAAGDDFYLDLRTSITRSAALDAPT</sequence>
<evidence type="ECO:0000313" key="4">
    <source>
        <dbReference type="Proteomes" id="UP000297866"/>
    </source>
</evidence>
<dbReference type="Proteomes" id="UP000297866">
    <property type="component" value="Unassembled WGS sequence"/>
</dbReference>